<comment type="caution">
    <text evidence="2">The sequence shown here is derived from an EMBL/GenBank/DDBJ whole genome shotgun (WGS) entry which is preliminary data.</text>
</comment>
<dbReference type="AlphaFoldDB" id="A0A135RWW0"/>
<gene>
    <name evidence="2" type="ORF">CSAL01_04657</name>
</gene>
<dbReference type="EMBL" id="JFFI01002637">
    <property type="protein sequence ID" value="KXH27997.1"/>
    <property type="molecule type" value="Genomic_DNA"/>
</dbReference>
<evidence type="ECO:0000313" key="3">
    <source>
        <dbReference type="Proteomes" id="UP000070121"/>
    </source>
</evidence>
<proteinExistence type="predicted"/>
<accession>A0A135RWW0</accession>
<evidence type="ECO:0000313" key="2">
    <source>
        <dbReference type="EMBL" id="KXH27997.1"/>
    </source>
</evidence>
<evidence type="ECO:0000256" key="1">
    <source>
        <dbReference type="SAM" id="MobiDB-lite"/>
    </source>
</evidence>
<feature type="compositionally biased region" description="Pro residues" evidence="1">
    <location>
        <begin position="7"/>
        <end position="19"/>
    </location>
</feature>
<name>A0A135RWW0_9PEZI</name>
<sequence>MNHPKQRPPPPPPPPPPPLTRASQLLARYDLPTAPVDISLQIRPMAFGGADTVAFLSSVWTRALHVPRQEHPSLHISRHHAAIIPPFYALRLNRPPSPPGTRAADSYLFPIDRGTGIGFTSSPATRAVVCIVPRKLAEHELQKDYEYARVYGYMRKSITFVRSL</sequence>
<organism evidence="2 3">
    <name type="scientific">Colletotrichum salicis</name>
    <dbReference type="NCBI Taxonomy" id="1209931"/>
    <lineage>
        <taxon>Eukaryota</taxon>
        <taxon>Fungi</taxon>
        <taxon>Dikarya</taxon>
        <taxon>Ascomycota</taxon>
        <taxon>Pezizomycotina</taxon>
        <taxon>Sordariomycetes</taxon>
        <taxon>Hypocreomycetidae</taxon>
        <taxon>Glomerellales</taxon>
        <taxon>Glomerellaceae</taxon>
        <taxon>Colletotrichum</taxon>
        <taxon>Colletotrichum acutatum species complex</taxon>
    </lineage>
</organism>
<dbReference type="Proteomes" id="UP000070121">
    <property type="component" value="Unassembled WGS sequence"/>
</dbReference>
<feature type="region of interest" description="Disordered" evidence="1">
    <location>
        <begin position="1"/>
        <end position="21"/>
    </location>
</feature>
<protein>
    <submittedName>
        <fullName evidence="2">Uncharacterized protein</fullName>
    </submittedName>
</protein>
<keyword evidence="3" id="KW-1185">Reference proteome</keyword>
<reference evidence="2 3" key="1">
    <citation type="submission" date="2014-02" db="EMBL/GenBank/DDBJ databases">
        <title>The genome sequence of Colletotrichum salicis CBS 607.94.</title>
        <authorList>
            <person name="Baroncelli R."/>
            <person name="Thon M.R."/>
        </authorList>
    </citation>
    <scope>NUCLEOTIDE SEQUENCE [LARGE SCALE GENOMIC DNA]</scope>
    <source>
        <strain evidence="2 3">CBS 607.94</strain>
    </source>
</reference>